<evidence type="ECO:0000256" key="6">
    <source>
        <dbReference type="ARBA" id="ARBA00022741"/>
    </source>
</evidence>
<dbReference type="GO" id="GO:0005524">
    <property type="term" value="F:ATP binding"/>
    <property type="evidence" value="ECO:0007669"/>
    <property type="project" value="UniProtKB-KW"/>
</dbReference>
<feature type="domain" description="DhaL" evidence="17">
    <location>
        <begin position="473"/>
        <end position="627"/>
    </location>
</feature>
<evidence type="ECO:0000313" key="19">
    <source>
        <dbReference type="EMBL" id="KAJ7369529.1"/>
    </source>
</evidence>
<dbReference type="AlphaFoldDB" id="A0A9W9YVJ4"/>
<comment type="subunit">
    <text evidence="12">Homodimer. Interacts with IFIH1 (via the CARD domains), the interaction is inhibited by viral infection.</text>
</comment>
<gene>
    <name evidence="19" type="ORF">OS493_038310</name>
</gene>
<evidence type="ECO:0000256" key="9">
    <source>
        <dbReference type="ARBA" id="ARBA00023285"/>
    </source>
</evidence>
<dbReference type="SUPFAM" id="SSF101473">
    <property type="entry name" value="DhaL-like"/>
    <property type="match status" value="1"/>
</dbReference>
<evidence type="ECO:0000256" key="11">
    <source>
        <dbReference type="ARBA" id="ARBA00045490"/>
    </source>
</evidence>
<evidence type="ECO:0000256" key="4">
    <source>
        <dbReference type="ARBA" id="ARBA00018932"/>
    </source>
</evidence>
<dbReference type="InterPro" id="IPR050861">
    <property type="entry name" value="Dihydroxyacetone_Kinase"/>
</dbReference>
<accession>A0A9W9YVJ4</accession>
<feature type="region of interest" description="Disordered" evidence="16">
    <location>
        <begin position="131"/>
        <end position="153"/>
    </location>
</feature>
<comment type="catalytic activity">
    <reaction evidence="13">
        <text>D-glyceraldehyde + ATP = D-glyceraldehyde 3-phosphate + ADP + H(+)</text>
        <dbReference type="Rhea" id="RHEA:13941"/>
        <dbReference type="ChEBI" id="CHEBI:15378"/>
        <dbReference type="ChEBI" id="CHEBI:17378"/>
        <dbReference type="ChEBI" id="CHEBI:30616"/>
        <dbReference type="ChEBI" id="CHEBI:59776"/>
        <dbReference type="ChEBI" id="CHEBI:456216"/>
        <dbReference type="EC" id="2.7.1.28"/>
    </reaction>
</comment>
<dbReference type="EC" id="2.7.1.28" evidence="2"/>
<evidence type="ECO:0000256" key="7">
    <source>
        <dbReference type="ARBA" id="ARBA00022777"/>
    </source>
</evidence>
<dbReference type="PANTHER" id="PTHR28629:SF4">
    <property type="entry name" value="TRIOKINASE_FMN CYCLASE"/>
    <property type="match status" value="1"/>
</dbReference>
<evidence type="ECO:0000256" key="5">
    <source>
        <dbReference type="ARBA" id="ARBA00022679"/>
    </source>
</evidence>
<dbReference type="PROSITE" id="PS51481">
    <property type="entry name" value="DHAK"/>
    <property type="match status" value="2"/>
</dbReference>
<keyword evidence="8" id="KW-0067">ATP-binding</keyword>
<keyword evidence="7" id="KW-0418">Kinase</keyword>
<keyword evidence="9" id="KW-0170">Cobalt</keyword>
<comment type="caution">
    <text evidence="19">The sequence shown here is derived from an EMBL/GenBank/DDBJ whole genome shotgun (WGS) entry which is preliminary data.</text>
</comment>
<dbReference type="EMBL" id="MU826917">
    <property type="protein sequence ID" value="KAJ7369529.1"/>
    <property type="molecule type" value="Genomic_DNA"/>
</dbReference>
<proteinExistence type="predicted"/>
<dbReference type="GO" id="GO:0019563">
    <property type="term" value="P:glycerol catabolic process"/>
    <property type="evidence" value="ECO:0007669"/>
    <property type="project" value="TreeGrafter"/>
</dbReference>
<evidence type="ECO:0000256" key="1">
    <source>
        <dbReference type="ARBA" id="ARBA00012107"/>
    </source>
</evidence>
<dbReference type="InterPro" id="IPR004006">
    <property type="entry name" value="DhaK_dom"/>
</dbReference>
<evidence type="ECO:0000256" key="15">
    <source>
        <dbReference type="ARBA" id="ARBA00048898"/>
    </source>
</evidence>
<dbReference type="Pfam" id="PF02734">
    <property type="entry name" value="Dak2"/>
    <property type="match status" value="1"/>
</dbReference>
<dbReference type="GO" id="GO:0050354">
    <property type="term" value="F:triokinase activity"/>
    <property type="evidence" value="ECO:0007669"/>
    <property type="project" value="UniProtKB-EC"/>
</dbReference>
<dbReference type="EC" id="2.7.1.29" evidence="1"/>
<protein>
    <recommendedName>
        <fullName evidence="4">Triokinase/FMN cyclase</fullName>
        <ecNumber evidence="2">2.7.1.28</ecNumber>
        <ecNumber evidence="1">2.7.1.29</ecNumber>
        <ecNumber evidence="3">4.6.1.15</ecNumber>
    </recommendedName>
    <alternativeName>
        <fullName evidence="10">Bifunctional ATP-dependent dihydroxyacetone kinase/FAD-AMP lyase (cyclizing)</fullName>
    </alternativeName>
</protein>
<feature type="domain" description="DhaK" evidence="18">
    <location>
        <begin position="155"/>
        <end position="489"/>
    </location>
</feature>
<evidence type="ECO:0000259" key="17">
    <source>
        <dbReference type="PROSITE" id="PS51480"/>
    </source>
</evidence>
<organism evidence="19 20">
    <name type="scientific">Desmophyllum pertusum</name>
    <dbReference type="NCBI Taxonomy" id="174260"/>
    <lineage>
        <taxon>Eukaryota</taxon>
        <taxon>Metazoa</taxon>
        <taxon>Cnidaria</taxon>
        <taxon>Anthozoa</taxon>
        <taxon>Hexacorallia</taxon>
        <taxon>Scleractinia</taxon>
        <taxon>Caryophylliina</taxon>
        <taxon>Caryophylliidae</taxon>
        <taxon>Desmophyllum</taxon>
    </lineage>
</organism>
<evidence type="ECO:0000256" key="16">
    <source>
        <dbReference type="SAM" id="MobiDB-lite"/>
    </source>
</evidence>
<dbReference type="InterPro" id="IPR004007">
    <property type="entry name" value="DhaL_dom"/>
</dbReference>
<comment type="catalytic activity">
    <reaction evidence="14">
        <text>FAD = riboflavin cyclic-4',5'-phosphate + AMP + H(+)</text>
        <dbReference type="Rhea" id="RHEA:13729"/>
        <dbReference type="ChEBI" id="CHEBI:15378"/>
        <dbReference type="ChEBI" id="CHEBI:57692"/>
        <dbReference type="ChEBI" id="CHEBI:76202"/>
        <dbReference type="ChEBI" id="CHEBI:456215"/>
        <dbReference type="EC" id="4.6.1.15"/>
    </reaction>
</comment>
<evidence type="ECO:0000256" key="8">
    <source>
        <dbReference type="ARBA" id="ARBA00022840"/>
    </source>
</evidence>
<evidence type="ECO:0000256" key="2">
    <source>
        <dbReference type="ARBA" id="ARBA00012110"/>
    </source>
</evidence>
<dbReference type="GO" id="GO:0004371">
    <property type="term" value="F:glycerone kinase activity"/>
    <property type="evidence" value="ECO:0007669"/>
    <property type="project" value="UniProtKB-EC"/>
</dbReference>
<name>A0A9W9YVJ4_9CNID</name>
<evidence type="ECO:0000256" key="3">
    <source>
        <dbReference type="ARBA" id="ARBA00012578"/>
    </source>
</evidence>
<keyword evidence="5" id="KW-0808">Transferase</keyword>
<reference evidence="19" key="1">
    <citation type="submission" date="2023-01" db="EMBL/GenBank/DDBJ databases">
        <title>Genome assembly of the deep-sea coral Lophelia pertusa.</title>
        <authorList>
            <person name="Herrera S."/>
            <person name="Cordes E."/>
        </authorList>
    </citation>
    <scope>NUCLEOTIDE SEQUENCE</scope>
    <source>
        <strain evidence="19">USNM1676648</strain>
        <tissue evidence="19">Polyp</tissue>
    </source>
</reference>
<dbReference type="OrthoDB" id="1724672at2759"/>
<dbReference type="Gene3D" id="3.40.50.10440">
    <property type="entry name" value="Dihydroxyacetone kinase, domain 1"/>
    <property type="match status" value="2"/>
</dbReference>
<evidence type="ECO:0000256" key="14">
    <source>
        <dbReference type="ARBA" id="ARBA00048526"/>
    </source>
</evidence>
<evidence type="ECO:0000313" key="20">
    <source>
        <dbReference type="Proteomes" id="UP001163046"/>
    </source>
</evidence>
<dbReference type="Proteomes" id="UP001163046">
    <property type="component" value="Unassembled WGS sequence"/>
</dbReference>
<dbReference type="GO" id="GO:0034012">
    <property type="term" value="F:FAD-AMP lyase (cyclizing) activity"/>
    <property type="evidence" value="ECO:0007669"/>
    <property type="project" value="UniProtKB-EC"/>
</dbReference>
<dbReference type="PANTHER" id="PTHR28629">
    <property type="entry name" value="TRIOKINASE/FMN CYCLASE"/>
    <property type="match status" value="1"/>
</dbReference>
<feature type="domain" description="DhaK" evidence="18">
    <location>
        <begin position="1"/>
        <end position="123"/>
    </location>
</feature>
<dbReference type="PROSITE" id="PS51480">
    <property type="entry name" value="DHAL"/>
    <property type="match status" value="1"/>
</dbReference>
<evidence type="ECO:0000256" key="13">
    <source>
        <dbReference type="ARBA" id="ARBA00047974"/>
    </source>
</evidence>
<dbReference type="GO" id="GO:0005829">
    <property type="term" value="C:cytosol"/>
    <property type="evidence" value="ECO:0007669"/>
    <property type="project" value="TreeGrafter"/>
</dbReference>
<keyword evidence="20" id="KW-1185">Reference proteome</keyword>
<dbReference type="Pfam" id="PF02733">
    <property type="entry name" value="Dak1"/>
    <property type="match status" value="3"/>
</dbReference>
<dbReference type="SUPFAM" id="SSF82549">
    <property type="entry name" value="DAK1/DegV-like"/>
    <property type="match status" value="2"/>
</dbReference>
<dbReference type="Gene3D" id="3.30.1180.20">
    <property type="entry name" value="Dihydroxyacetone kinase, domain 2"/>
    <property type="match status" value="1"/>
</dbReference>
<dbReference type="InterPro" id="IPR036117">
    <property type="entry name" value="DhaL_dom_sf"/>
</dbReference>
<evidence type="ECO:0000256" key="10">
    <source>
        <dbReference type="ARBA" id="ARBA00032426"/>
    </source>
</evidence>
<comment type="catalytic activity">
    <reaction evidence="15">
        <text>dihydroxyacetone + ATP = dihydroxyacetone phosphate + ADP + H(+)</text>
        <dbReference type="Rhea" id="RHEA:15773"/>
        <dbReference type="ChEBI" id="CHEBI:15378"/>
        <dbReference type="ChEBI" id="CHEBI:16016"/>
        <dbReference type="ChEBI" id="CHEBI:30616"/>
        <dbReference type="ChEBI" id="CHEBI:57642"/>
        <dbReference type="ChEBI" id="CHEBI:456216"/>
        <dbReference type="EC" id="2.7.1.29"/>
    </reaction>
</comment>
<evidence type="ECO:0000259" key="18">
    <source>
        <dbReference type="PROSITE" id="PS51481"/>
    </source>
</evidence>
<dbReference type="FunFam" id="3.40.50.10440:FF:000001">
    <property type="entry name" value="Dihydroxyacetone kinase, DhaK subunit"/>
    <property type="match status" value="2"/>
</dbReference>
<dbReference type="Gene3D" id="1.25.40.340">
    <property type="match status" value="1"/>
</dbReference>
<dbReference type="EC" id="4.6.1.15" evidence="3"/>
<comment type="function">
    <text evidence="11">Catalyzes both the phosphorylation of dihydroxyacetone and of glyceraldehyde, and the splitting of ribonucleoside diphosphate-X compounds among which FAD is the best substrate. Represses IFIH1-mediated cellular antiviral response.</text>
</comment>
<evidence type="ECO:0000256" key="12">
    <source>
        <dbReference type="ARBA" id="ARBA00046681"/>
    </source>
</evidence>
<sequence>MRKAGKVTLISGGGSGHEPAQAGFVGGGMLSAAVSGDVFTSPPTKSILAAIRAVGKGNSGGTLLIVTNYTGDRLNFGFAAERAVTQGLKVEMVVVGEDCALTSKDKTAGRRGLCGTVLIHKLLFCARTRPSSFSTNDKMAAEERPTTSPKKLINNPLDAVDEALQGIVAVNPGLNVLKNHRVIIREDVDELRKAGKVTLISGGGSGHEPSHAGFVGKGMLTAAVAGAVFTSPPTKSILAAIRAVGRDNSGGTLLIVKNYTGDRLNFGFAAERAKAEGMKVDMVVVGEDCALTSKDKTAGRRGLCGTVLIHKIAGALAEEGTMGVSLAPCSLPGSLPSFVLGSDEMELGLGIHGEPGVKRVKVEKADQVVKTMIDHMSDVQSGATYKLSLKQGDSVALVVNNLGGTSVLELNIVARAAITYLNQSTNWHQHGQVFHYHQIQAASEPTQQPLEVSQDGVEVKKEVAAEKLTALGEQVYAVISHVTDALLAAEGKLNELDNLVGDGDCGTTLSRGATAIKKALGSRDAPGLPCNNPEELLLSLASLCEDHMGGSSGVVSCLSLLQPLSPRLVQFISGVTRPPRPGLSLGGWSPGHYELDGVTSSRINFEFTTRVMRRPFGGTEEGSGGYL</sequence>
<keyword evidence="6" id="KW-0547">Nucleotide-binding</keyword>